<name>A0ABY1BNB1_9PSED</name>
<dbReference type="RefSeq" id="WP_069520233.1">
    <property type="nucleotide sequence ID" value="NZ_FOFP01000019.1"/>
</dbReference>
<protein>
    <submittedName>
        <fullName evidence="1">Uncharacterized protein</fullName>
    </submittedName>
</protein>
<evidence type="ECO:0000313" key="1">
    <source>
        <dbReference type="EMBL" id="SER24503.1"/>
    </source>
</evidence>
<comment type="caution">
    <text evidence="1">The sequence shown here is derived from an EMBL/GenBank/DDBJ whole genome shotgun (WGS) entry which is preliminary data.</text>
</comment>
<gene>
    <name evidence="1" type="ORF">SAMN05216600_11910</name>
</gene>
<evidence type="ECO:0000313" key="2">
    <source>
        <dbReference type="Proteomes" id="UP000198512"/>
    </source>
</evidence>
<proteinExistence type="predicted"/>
<accession>A0ABY1BNB1</accession>
<dbReference type="EMBL" id="FOFP01000019">
    <property type="protein sequence ID" value="SER24503.1"/>
    <property type="molecule type" value="Genomic_DNA"/>
</dbReference>
<organism evidence="1 2">
    <name type="scientific">Pseudomonas cuatrocienegasensis</name>
    <dbReference type="NCBI Taxonomy" id="543360"/>
    <lineage>
        <taxon>Bacteria</taxon>
        <taxon>Pseudomonadati</taxon>
        <taxon>Pseudomonadota</taxon>
        <taxon>Gammaproteobacteria</taxon>
        <taxon>Pseudomonadales</taxon>
        <taxon>Pseudomonadaceae</taxon>
        <taxon>Pseudomonas</taxon>
    </lineage>
</organism>
<dbReference type="Proteomes" id="UP000198512">
    <property type="component" value="Unassembled WGS sequence"/>
</dbReference>
<reference evidence="1 2" key="1">
    <citation type="submission" date="2016-10" db="EMBL/GenBank/DDBJ databases">
        <authorList>
            <person name="Varghese N."/>
            <person name="Submissions S."/>
        </authorList>
    </citation>
    <scope>NUCLEOTIDE SEQUENCE [LARGE SCALE GENOMIC DNA]</scope>
    <source>
        <strain evidence="1 2">CIP 109853</strain>
    </source>
</reference>
<keyword evidence="2" id="KW-1185">Reference proteome</keyword>
<sequence>MSTRQRFEVAARIRRPLWRALILLACLQAGQVGAVVFEPEKCPEPDPEGKAYLSLGEAVLRVPLRTLNITSAPLPDWPLPTPPDASQPPGCSGHPLAKQGVMTDFAITAWLRDRKQPSTSQLRSIGLSRARRDSYERPGWFQSAENYYALACERRPKRVSLSNGLQGCLVTDGPENDYVGRKEVGVYRADPKAYEMPLGQTFIVDCMPDIPAGAVCDVDYKVLPTVNLRYRFNTKFIPLEEVIEFDRMLREQIEQAVVTDYKWQDDNAGQEDRQ</sequence>